<dbReference type="InterPro" id="IPR019734">
    <property type="entry name" value="TPR_rpt"/>
</dbReference>
<evidence type="ECO:0000313" key="13">
    <source>
        <dbReference type="Proteomes" id="UP000317550"/>
    </source>
</evidence>
<gene>
    <name evidence="12" type="ORF">FNU76_00185</name>
</gene>
<dbReference type="Pfam" id="PF13516">
    <property type="entry name" value="LRR_6"/>
    <property type="match status" value="16"/>
</dbReference>
<accession>A0A516S9R2</accession>
<dbReference type="SMART" id="SM00368">
    <property type="entry name" value="LRR_RI"/>
    <property type="match status" value="19"/>
</dbReference>
<feature type="coiled-coil region" evidence="11">
    <location>
        <begin position="829"/>
        <end position="856"/>
    </location>
</feature>
<dbReference type="GO" id="GO:0006913">
    <property type="term" value="P:nucleocytoplasmic transport"/>
    <property type="evidence" value="ECO:0007669"/>
    <property type="project" value="TreeGrafter"/>
</dbReference>
<evidence type="ECO:0000313" key="12">
    <source>
        <dbReference type="EMBL" id="QDQ24885.1"/>
    </source>
</evidence>
<keyword evidence="3" id="KW-0158">Chromosome</keyword>
<keyword evidence="10" id="KW-0802">TPR repeat</keyword>
<evidence type="ECO:0000256" key="6">
    <source>
        <dbReference type="ARBA" id="ARBA00022737"/>
    </source>
</evidence>
<evidence type="ECO:0008006" key="14">
    <source>
        <dbReference type="Google" id="ProtNLM"/>
    </source>
</evidence>
<dbReference type="PANTHER" id="PTHR24113:SF12">
    <property type="entry name" value="RAN GTPASE-ACTIVATING PROTEIN 1"/>
    <property type="match status" value="1"/>
</dbReference>
<dbReference type="InterPro" id="IPR027038">
    <property type="entry name" value="RanGap"/>
</dbReference>
<keyword evidence="9" id="KW-0234">DNA repair</keyword>
<dbReference type="PROSITE" id="PS50005">
    <property type="entry name" value="TPR"/>
    <property type="match status" value="1"/>
</dbReference>
<evidence type="ECO:0000256" key="9">
    <source>
        <dbReference type="ARBA" id="ARBA00023204"/>
    </source>
</evidence>
<dbReference type="PANTHER" id="PTHR24113">
    <property type="entry name" value="RAN GTPASE-ACTIVATING PROTEIN 1"/>
    <property type="match status" value="1"/>
</dbReference>
<comment type="similarity">
    <text evidence="2">Belongs to the Tonsoku family.</text>
</comment>
<keyword evidence="13" id="KW-1185">Reference proteome</keyword>
<evidence type="ECO:0000256" key="11">
    <source>
        <dbReference type="SAM" id="Coils"/>
    </source>
</evidence>
<keyword evidence="8" id="KW-0156">Chromatin regulator</keyword>
<dbReference type="InterPro" id="IPR011990">
    <property type="entry name" value="TPR-like_helical_dom_sf"/>
</dbReference>
<evidence type="ECO:0000256" key="8">
    <source>
        <dbReference type="ARBA" id="ARBA00022853"/>
    </source>
</evidence>
<evidence type="ECO:0000256" key="1">
    <source>
        <dbReference type="ARBA" id="ARBA00004286"/>
    </source>
</evidence>
<feature type="repeat" description="TPR" evidence="10">
    <location>
        <begin position="662"/>
        <end position="695"/>
    </location>
</feature>
<dbReference type="SMART" id="SM00028">
    <property type="entry name" value="TPR"/>
    <property type="match status" value="2"/>
</dbReference>
<keyword evidence="4" id="KW-0343">GTPase activation</keyword>
<dbReference type="KEGG" id="cari:FNU76_00185"/>
<dbReference type="InterPro" id="IPR032675">
    <property type="entry name" value="LRR_dom_sf"/>
</dbReference>
<keyword evidence="6" id="KW-0677">Repeat</keyword>
<dbReference type="OrthoDB" id="3365840at2"/>
<proteinExistence type="inferred from homology"/>
<evidence type="ECO:0000256" key="2">
    <source>
        <dbReference type="ARBA" id="ARBA00010999"/>
    </source>
</evidence>
<dbReference type="GO" id="GO:0005829">
    <property type="term" value="C:cytosol"/>
    <property type="evidence" value="ECO:0007669"/>
    <property type="project" value="TreeGrafter"/>
</dbReference>
<organism evidence="12 13">
    <name type="scientific">Chitinimonas arctica</name>
    <dbReference type="NCBI Taxonomy" id="2594795"/>
    <lineage>
        <taxon>Bacteria</taxon>
        <taxon>Pseudomonadati</taxon>
        <taxon>Pseudomonadota</taxon>
        <taxon>Betaproteobacteria</taxon>
        <taxon>Neisseriales</taxon>
        <taxon>Chitinibacteraceae</taxon>
        <taxon>Chitinimonas</taxon>
    </lineage>
</organism>
<keyword evidence="5" id="KW-0433">Leucine-rich repeat</keyword>
<dbReference type="SUPFAM" id="SSF52047">
    <property type="entry name" value="RNI-like"/>
    <property type="match status" value="2"/>
</dbReference>
<evidence type="ECO:0000256" key="5">
    <source>
        <dbReference type="ARBA" id="ARBA00022614"/>
    </source>
</evidence>
<dbReference type="SMART" id="SM00365">
    <property type="entry name" value="LRR_SD22"/>
    <property type="match status" value="6"/>
</dbReference>
<comment type="subcellular location">
    <subcellularLocation>
        <location evidence="1">Chromosome</location>
    </subcellularLocation>
</comment>
<dbReference type="GO" id="GO:0006325">
    <property type="term" value="P:chromatin organization"/>
    <property type="evidence" value="ECO:0007669"/>
    <property type="project" value="UniProtKB-KW"/>
</dbReference>
<dbReference type="GO" id="GO:0048471">
    <property type="term" value="C:perinuclear region of cytoplasm"/>
    <property type="evidence" value="ECO:0007669"/>
    <property type="project" value="TreeGrafter"/>
</dbReference>
<keyword evidence="7" id="KW-0227">DNA damage</keyword>
<dbReference type="GO" id="GO:0005096">
    <property type="term" value="F:GTPase activator activity"/>
    <property type="evidence" value="ECO:0007669"/>
    <property type="project" value="UniProtKB-KW"/>
</dbReference>
<dbReference type="InterPro" id="IPR001611">
    <property type="entry name" value="Leu-rich_rpt"/>
</dbReference>
<evidence type="ECO:0000256" key="10">
    <source>
        <dbReference type="PROSITE-ProRule" id="PRU00339"/>
    </source>
</evidence>
<dbReference type="Gene3D" id="3.80.10.10">
    <property type="entry name" value="Ribonuclease Inhibitor"/>
    <property type="match status" value="6"/>
</dbReference>
<dbReference type="Proteomes" id="UP000317550">
    <property type="component" value="Chromosome"/>
</dbReference>
<dbReference type="GO" id="GO:0005694">
    <property type="term" value="C:chromosome"/>
    <property type="evidence" value="ECO:0007669"/>
    <property type="project" value="UniProtKB-SubCell"/>
</dbReference>
<sequence length="1346" mass="146063">MPQPIGIVVRHPSPSTLSLTSSVLAAHSTYQLYARPVRCARSCRKRDDAAGVHRGWITHHGEGIMLPVFAAAPHVSTPDWADRLEEIDDPEVRTEIRRLAENDPTLTELALRDKWIDNRSAQVLALTLAQNRCLTTFDLRGKYIDCDGVQTLAPALAQNRCLTSLSLHNNQIGESGAQAMAEALAQNGCLTTFDLSSNHIGDNGAQALAKALAQNGRLTLLNLHYNWICDSGAQALACVLGQNRCLTTLDLSFNEIGARGTQGLAEALAQNGCLTSLNLGYNKLDASGAQALAKALAQNGCLTSLDLGSNKIGDSGAQALAEALAQNRCLRTLDLRCNFIFNNGAQTLADALKQNACLTSLDLGHNRIGPSGARALADALAQNGCLTSLDLGHNMMISDSGAQALAEALAQNHCLTTFDLGGNHVGDNGAQTLADALGHGYLTSLDLSSNHIGDNGAQALAKVLAQNCCLTTLDLGFNKIGASGARALSVALAQNDCLTTLDLGWNQIGASGALVLVEELIGASGALAMALAQNRCLTTLDLGHNQLGARGVQPLASVLAQNGCLTTLRLGDNQIGASGAQALAGALSQNGSLTSLYLDSYQIGKDNNQIGDSGAQALAGALAQNRCLTRLDLDGDKIDNSGAQRAIKAALTRNEKAAKAQSQTLFLQGQQYAAAGDVQQAAERFRQALRLGIGYLDRKPIQAALDPVQKQLKQADQHAKSGQAHLQAQRYEQAQAAFAQALAICRDHASAQKGLQLAREQMITALRNQLEQEAQWRQTCQARHEKQQATLNAQVEGNATKLADNAHQLEALHREAGLAARSWFSWAKQARLQQRIAELEQDKTQLTNERDALQTRLVGLALRVELLAQEQEQTAMNTPKTTLTTPKSFPQLQASLRRSEKDLINREGECRSKATKLRRAMEIADQAEADLLKIQSDIRAQGERIALQQCFGLTAEASAFKLYLGQVKRLCTHSPPSCFISYAWEKDPAANKTLQAFLLRLQGDLEKLGATVYLDIIHLSGDIQAYMQTINRCEQMLLIGTPQLMARASELVDPQRGENNLQSELAHIRGRVARATARSVPPCLIPVLYQGTAETAFPTDLRHGWLNMCESASYEQAMAAPEAGLIPRLFGLLDDVAYRHAYQTWQDRLALSQTARTTYAAGEAPRAFGDFLSAANALFARRQVPTPICYLSHAEETDPRLAARIDTLASDLGRLGLTVWRRDPAQVQHADFVLLIGSPAWKEQVDQQDSPIGQPLRQLDQARQPVEKVPLLFEGTFDSAFPEATKRLLIHDFRQPDRYYREMAQLINPRGLIPQLFEIRRHDKAYADLYRGLDDALTLIDRKQCN</sequence>
<dbReference type="EMBL" id="CP041730">
    <property type="protein sequence ID" value="QDQ24885.1"/>
    <property type="molecule type" value="Genomic_DNA"/>
</dbReference>
<evidence type="ECO:0000256" key="3">
    <source>
        <dbReference type="ARBA" id="ARBA00022454"/>
    </source>
</evidence>
<keyword evidence="11" id="KW-0175">Coiled coil</keyword>
<protein>
    <recommendedName>
        <fullName evidence="14">TIR domain-containing protein</fullName>
    </recommendedName>
</protein>
<evidence type="ECO:0000256" key="4">
    <source>
        <dbReference type="ARBA" id="ARBA00022468"/>
    </source>
</evidence>
<dbReference type="SUPFAM" id="SSF48452">
    <property type="entry name" value="TPR-like"/>
    <property type="match status" value="1"/>
</dbReference>
<dbReference type="GO" id="GO:0006281">
    <property type="term" value="P:DNA repair"/>
    <property type="evidence" value="ECO:0007669"/>
    <property type="project" value="UniProtKB-KW"/>
</dbReference>
<dbReference type="GO" id="GO:0031267">
    <property type="term" value="F:small GTPase binding"/>
    <property type="evidence" value="ECO:0007669"/>
    <property type="project" value="TreeGrafter"/>
</dbReference>
<reference evidence="13" key="1">
    <citation type="submission" date="2019-07" db="EMBL/GenBank/DDBJ databases">
        <title>Chitinimonas sp. nov., isolated from Ny-Alesund, arctica soil.</title>
        <authorList>
            <person name="Xu Q."/>
            <person name="Peng F."/>
        </authorList>
    </citation>
    <scope>NUCLEOTIDE SEQUENCE [LARGE SCALE GENOMIC DNA]</scope>
    <source>
        <strain evidence="13">R3-44</strain>
    </source>
</reference>
<evidence type="ECO:0000256" key="7">
    <source>
        <dbReference type="ARBA" id="ARBA00022763"/>
    </source>
</evidence>
<name>A0A516S9R2_9NEIS</name>